<dbReference type="Proteomes" id="UP000659496">
    <property type="component" value="Unassembled WGS sequence"/>
</dbReference>
<name>A0ABR8PLZ1_9BACL</name>
<accession>A0ABR8PLZ1</accession>
<keyword evidence="2" id="KW-1185">Reference proteome</keyword>
<dbReference type="EMBL" id="JACSQY010000010">
    <property type="protein sequence ID" value="MBD7909145.1"/>
    <property type="molecule type" value="Genomic_DNA"/>
</dbReference>
<comment type="caution">
    <text evidence="1">The sequence shown here is derived from an EMBL/GenBank/DDBJ whole genome shotgun (WGS) entry which is preliminary data.</text>
</comment>
<reference evidence="1 2" key="1">
    <citation type="submission" date="2020-08" db="EMBL/GenBank/DDBJ databases">
        <title>A Genomic Blueprint of the Chicken Gut Microbiome.</title>
        <authorList>
            <person name="Gilroy R."/>
            <person name="Ravi A."/>
            <person name="Getino M."/>
            <person name="Pursley I."/>
            <person name="Horton D.L."/>
            <person name="Alikhan N.-F."/>
            <person name="Baker D."/>
            <person name="Gharbi K."/>
            <person name="Hall N."/>
            <person name="Watson M."/>
            <person name="Adriaenssens E.M."/>
            <person name="Foster-Nyarko E."/>
            <person name="Jarju S."/>
            <person name="Secka A."/>
            <person name="Antonio M."/>
            <person name="Oren A."/>
            <person name="Chaudhuri R."/>
            <person name="La Ragione R.M."/>
            <person name="Hildebrand F."/>
            <person name="Pallen M.J."/>
        </authorList>
    </citation>
    <scope>NUCLEOTIDE SEQUENCE [LARGE SCALE GENOMIC DNA]</scope>
    <source>
        <strain evidence="1 2">Sa3CUA8</strain>
    </source>
</reference>
<evidence type="ECO:0000313" key="1">
    <source>
        <dbReference type="EMBL" id="MBD7909145.1"/>
    </source>
</evidence>
<evidence type="ECO:0000313" key="2">
    <source>
        <dbReference type="Proteomes" id="UP000659496"/>
    </source>
</evidence>
<organism evidence="1 2">
    <name type="scientific">Sporosarcina gallistercoris</name>
    <dbReference type="NCBI Taxonomy" id="2762245"/>
    <lineage>
        <taxon>Bacteria</taxon>
        <taxon>Bacillati</taxon>
        <taxon>Bacillota</taxon>
        <taxon>Bacilli</taxon>
        <taxon>Bacillales</taxon>
        <taxon>Caryophanaceae</taxon>
        <taxon>Sporosarcina</taxon>
    </lineage>
</organism>
<protein>
    <submittedName>
        <fullName evidence="1">Uncharacterized protein</fullName>
    </submittedName>
</protein>
<proteinExistence type="predicted"/>
<gene>
    <name evidence="1" type="ORF">H9659_12490</name>
</gene>
<sequence length="109" mass="12268">MVIYIPGLRRMITNGASDLQTKLHPPSSEGIIDVKERQTMYIISATVGESFFDSITVDYAKNMITFNQVNRSNGILTNAVLRALHELGIQEFIPHGMSFFMIPPNRNPE</sequence>